<protein>
    <submittedName>
        <fullName evidence="6">Iron-sulfur cluster repair di-iron protein</fullName>
    </submittedName>
</protein>
<feature type="domain" description="Hemerythrin-like" evidence="5">
    <location>
        <begin position="85"/>
        <end position="232"/>
    </location>
</feature>
<gene>
    <name evidence="6" type="primary">ric</name>
    <name evidence="6" type="ORF">WFZ86_02975</name>
</gene>
<dbReference type="Gene3D" id="1.10.3910.10">
    <property type="entry name" value="SP0561-like"/>
    <property type="match status" value="1"/>
</dbReference>
<dbReference type="Gene3D" id="1.20.120.520">
    <property type="entry name" value="nmb1532 protein domain like"/>
    <property type="match status" value="1"/>
</dbReference>
<evidence type="ECO:0000256" key="4">
    <source>
        <dbReference type="ARBA" id="ARBA00023004"/>
    </source>
</evidence>
<evidence type="ECO:0000313" key="6">
    <source>
        <dbReference type="EMBL" id="MEM0575448.1"/>
    </source>
</evidence>
<evidence type="ECO:0000256" key="2">
    <source>
        <dbReference type="ARBA" id="ARBA00022490"/>
    </source>
</evidence>
<comment type="caution">
    <text evidence="6">The sequence shown here is derived from an EMBL/GenBank/DDBJ whole genome shotgun (WGS) entry which is preliminary data.</text>
</comment>
<dbReference type="Pfam" id="PF01814">
    <property type="entry name" value="Hemerythrin"/>
    <property type="match status" value="1"/>
</dbReference>
<evidence type="ECO:0000256" key="3">
    <source>
        <dbReference type="ARBA" id="ARBA00022723"/>
    </source>
</evidence>
<dbReference type="PANTHER" id="PTHR36438:SF1">
    <property type="entry name" value="IRON-SULFUR CLUSTER REPAIR PROTEIN YTFE"/>
    <property type="match status" value="1"/>
</dbReference>
<dbReference type="NCBIfam" id="TIGR03652">
    <property type="entry name" value="FeS_repair_RIC"/>
    <property type="match status" value="1"/>
</dbReference>
<evidence type="ECO:0000313" key="7">
    <source>
        <dbReference type="Proteomes" id="UP001468798"/>
    </source>
</evidence>
<dbReference type="Pfam" id="PF04405">
    <property type="entry name" value="ScdA_N"/>
    <property type="match status" value="1"/>
</dbReference>
<organism evidence="6 7">
    <name type="scientific">Flavobacterium polysaccharolyticum</name>
    <dbReference type="NCBI Taxonomy" id="3133148"/>
    <lineage>
        <taxon>Bacteria</taxon>
        <taxon>Pseudomonadati</taxon>
        <taxon>Bacteroidota</taxon>
        <taxon>Flavobacteriia</taxon>
        <taxon>Flavobacteriales</taxon>
        <taxon>Flavobacteriaceae</taxon>
        <taxon>Flavobacterium</taxon>
    </lineage>
</organism>
<keyword evidence="4" id="KW-0408">Iron</keyword>
<proteinExistence type="predicted"/>
<dbReference type="EMBL" id="JBCGDP010000002">
    <property type="protein sequence ID" value="MEM0575448.1"/>
    <property type="molecule type" value="Genomic_DNA"/>
</dbReference>
<keyword evidence="2" id="KW-0963">Cytoplasm</keyword>
<dbReference type="Proteomes" id="UP001468798">
    <property type="component" value="Unassembled WGS sequence"/>
</dbReference>
<evidence type="ECO:0000259" key="5">
    <source>
        <dbReference type="Pfam" id="PF01814"/>
    </source>
</evidence>
<dbReference type="InterPro" id="IPR012312">
    <property type="entry name" value="Hemerythrin-like"/>
</dbReference>
<keyword evidence="7" id="KW-1185">Reference proteome</keyword>
<reference evidence="6 7" key="1">
    <citation type="submission" date="2024-03" db="EMBL/GenBank/DDBJ databases">
        <title>Two novel species of the genus Flavobacterium exhibiting potentially degradation of complex polysaccharides.</title>
        <authorList>
            <person name="Lian X."/>
        </authorList>
    </citation>
    <scope>NUCLEOTIDE SEQUENCE [LARGE SCALE GENOMIC DNA]</scope>
    <source>
        <strain evidence="6 7">N6</strain>
    </source>
</reference>
<comment type="subcellular location">
    <subcellularLocation>
        <location evidence="1">Cytoplasm</location>
    </subcellularLocation>
</comment>
<dbReference type="InterPro" id="IPR038062">
    <property type="entry name" value="ScdA-like_N_sf"/>
</dbReference>
<dbReference type="PANTHER" id="PTHR36438">
    <property type="entry name" value="IRON-SULFUR CLUSTER REPAIR PROTEIN YTFE"/>
    <property type="match status" value="1"/>
</dbReference>
<evidence type="ECO:0000256" key="1">
    <source>
        <dbReference type="ARBA" id="ARBA00004496"/>
    </source>
</evidence>
<dbReference type="InterPro" id="IPR019903">
    <property type="entry name" value="RIC_family"/>
</dbReference>
<accession>A0ABU9NL98</accession>
<dbReference type="RefSeq" id="WP_342690540.1">
    <property type="nucleotide sequence ID" value="NZ_JBCGDP010000002.1"/>
</dbReference>
<name>A0ABU9NL98_9FLAO</name>
<sequence length="243" mass="28220">MKITKEDNIGQLVADDYRMASVFQKHKIDFCCNGNRTIQEACIESDLNADNVVLDLDAILLDESNKNLDYDTWPIDFLAQYIEQKHHKYVETQIPILKGYLKKIISAHGNRHKELHDILELFESTASELALHMKKEELMLFPQVRKMVISHKESAEISEPPFGSFENPIGVMMKDHTDEGERFRQIRALSNDYTPPADGCNTYKVAFKLLEEFEKDLHLHIHLENNILFPKAIDLEKRKKLIL</sequence>
<keyword evidence="3" id="KW-0479">Metal-binding</keyword>